<dbReference type="GO" id="GO:0046872">
    <property type="term" value="F:metal ion binding"/>
    <property type="evidence" value="ECO:0007669"/>
    <property type="project" value="UniProtKB-KW"/>
</dbReference>
<dbReference type="InterPro" id="IPR026263">
    <property type="entry name" value="Alkaline_phosphatase_prok"/>
</dbReference>
<dbReference type="SUPFAM" id="SSF53649">
    <property type="entry name" value="Alkaline phosphatase-like"/>
    <property type="match status" value="1"/>
</dbReference>
<keyword evidence="2" id="KW-0479">Metal-binding</keyword>
<keyword evidence="8" id="KW-1185">Reference proteome</keyword>
<protein>
    <submittedName>
        <fullName evidence="7">Alkaline phosphatase family protein</fullName>
    </submittedName>
</protein>
<feature type="binding site" evidence="5">
    <location>
        <begin position="180"/>
        <end position="182"/>
    </location>
    <ligand>
        <name>substrate</name>
    </ligand>
</feature>
<comment type="caution">
    <text evidence="7">The sequence shown here is derived from an EMBL/GenBank/DDBJ whole genome shotgun (WGS) entry which is preliminary data.</text>
</comment>
<evidence type="ECO:0000256" key="5">
    <source>
        <dbReference type="PIRSR" id="PIRSR031924-51"/>
    </source>
</evidence>
<gene>
    <name evidence="7" type="ORF">FVR03_15845</name>
</gene>
<evidence type="ECO:0000256" key="6">
    <source>
        <dbReference type="SAM" id="SignalP"/>
    </source>
</evidence>
<organism evidence="7 8">
    <name type="scientific">Pontibacter qinzhouensis</name>
    <dbReference type="NCBI Taxonomy" id="2603253"/>
    <lineage>
        <taxon>Bacteria</taxon>
        <taxon>Pseudomonadati</taxon>
        <taxon>Bacteroidota</taxon>
        <taxon>Cytophagia</taxon>
        <taxon>Cytophagales</taxon>
        <taxon>Hymenobacteraceae</taxon>
        <taxon>Pontibacter</taxon>
    </lineage>
</organism>
<dbReference type="PANTHER" id="PTHR10151:SF120">
    <property type="entry name" value="BIS(5'-ADENOSYL)-TRIPHOSPHATASE"/>
    <property type="match status" value="1"/>
</dbReference>
<evidence type="ECO:0000256" key="4">
    <source>
        <dbReference type="PIRSR" id="PIRSR031924-50"/>
    </source>
</evidence>
<feature type="active site" description="Phosphothreonine intermediate" evidence="4">
    <location>
        <position position="98"/>
    </location>
</feature>
<sequence length="566" mass="62676">MTSKKIKTITPLRLVVLAICFLNACTGSKTGSPTTTQVLSESAPIPRPKLVVGIVVDQMRYDYLYRYWDQYGAGGFKKLVGKGFNFKYAQYSYVPTYTAPGHASIYTGSVPAINGIIGNNWYNRHTGQYVYCVEDKTVKTVGSTSDAGLMSPRNLFTTTITDELRLATNMGSKVIGLSLKDRGSILPAGHLANGAYWFDSPSGNWITSSYYANELPAWVQQFNDQKLPDKYLNEVWNTLLPIEQYTQSTADDVPWEGRLSGEERPVFPHNIPAIRKKDYELIRSIPAGNSITKDFALAALTAENLGKGNHTDFLAVSFSTPDYVGHTFGPNSIEVQDVYLRLDKDIEEILQYLEQQLGTENILVFLTADHGAAHVPGYMKDLNVPAGVANSSIIADSAEAYLNKTYGAGKWIERYTNQQLYLNHKLIKAKKLNKLELQDAVADYVTRFNAVSRAMAAESIQRSGWGEGMVNRMANGYNAERSGDVLITLRPGWFEGGSSKNPTGTTHGSYSNYDTHVPLVWYGWQVKPGESSAEVMVADIAPTIASWLYIQEPNGTVGRPLQELMK</sequence>
<dbReference type="PIRSF" id="PIRSF031924">
    <property type="entry name" value="Pi-irrepressible_AP"/>
    <property type="match status" value="1"/>
</dbReference>
<dbReference type="CDD" id="cd16016">
    <property type="entry name" value="AP-SPAP"/>
    <property type="match status" value="1"/>
</dbReference>
<dbReference type="InterPro" id="IPR017850">
    <property type="entry name" value="Alkaline_phosphatase_core_sf"/>
</dbReference>
<reference evidence="7 8" key="1">
    <citation type="submission" date="2019-08" db="EMBL/GenBank/DDBJ databases">
        <authorList>
            <person name="Shi S."/>
        </authorList>
    </citation>
    <scope>NUCLEOTIDE SEQUENCE [LARGE SCALE GENOMIC DNA]</scope>
    <source>
        <strain evidence="7 8">GY10130</strain>
    </source>
</reference>
<dbReference type="AlphaFoldDB" id="A0A5C8JHQ2"/>
<feature type="chain" id="PRO_5023027002" evidence="6">
    <location>
        <begin position="25"/>
        <end position="566"/>
    </location>
</feature>
<accession>A0A5C8JHQ2</accession>
<dbReference type="Gene3D" id="3.40.720.10">
    <property type="entry name" value="Alkaline Phosphatase, subunit A"/>
    <property type="match status" value="1"/>
</dbReference>
<dbReference type="OrthoDB" id="9766127at2"/>
<evidence type="ECO:0000313" key="8">
    <source>
        <dbReference type="Proteomes" id="UP000321926"/>
    </source>
</evidence>
<name>A0A5C8JHQ2_9BACT</name>
<evidence type="ECO:0000313" key="7">
    <source>
        <dbReference type="EMBL" id="TXK37168.1"/>
    </source>
</evidence>
<dbReference type="NCBIfam" id="NF042991">
    <property type="entry name" value="alk_phos_PafA"/>
    <property type="match status" value="1"/>
</dbReference>
<proteinExistence type="predicted"/>
<keyword evidence="1 4" id="KW-0597">Phosphoprotein</keyword>
<feature type="signal peptide" evidence="6">
    <location>
        <begin position="1"/>
        <end position="24"/>
    </location>
</feature>
<evidence type="ECO:0000256" key="1">
    <source>
        <dbReference type="ARBA" id="ARBA00022553"/>
    </source>
</evidence>
<evidence type="ECO:0000256" key="3">
    <source>
        <dbReference type="ARBA" id="ARBA00022729"/>
    </source>
</evidence>
<dbReference type="EMBL" id="VRTY01000064">
    <property type="protein sequence ID" value="TXK37168.1"/>
    <property type="molecule type" value="Genomic_DNA"/>
</dbReference>
<dbReference type="InterPro" id="IPR002591">
    <property type="entry name" value="Phosphodiest/P_Trfase"/>
</dbReference>
<dbReference type="Proteomes" id="UP000321926">
    <property type="component" value="Unassembled WGS sequence"/>
</dbReference>
<dbReference type="GO" id="GO:0004035">
    <property type="term" value="F:alkaline phosphatase activity"/>
    <property type="evidence" value="ECO:0007669"/>
    <property type="project" value="InterPro"/>
</dbReference>
<feature type="binding site" evidence="5">
    <location>
        <position position="119"/>
    </location>
    <ligand>
        <name>substrate</name>
    </ligand>
</feature>
<evidence type="ECO:0000256" key="2">
    <source>
        <dbReference type="ARBA" id="ARBA00022723"/>
    </source>
</evidence>
<dbReference type="PANTHER" id="PTHR10151">
    <property type="entry name" value="ECTONUCLEOTIDE PYROPHOSPHATASE/PHOSPHODIESTERASE"/>
    <property type="match status" value="1"/>
</dbReference>
<dbReference type="Gene3D" id="3.30.1360.150">
    <property type="match status" value="1"/>
</dbReference>
<dbReference type="RefSeq" id="WP_147922741.1">
    <property type="nucleotide sequence ID" value="NZ_VRTY01000064.1"/>
</dbReference>
<keyword evidence="3 6" id="KW-0732">Signal</keyword>
<dbReference type="Pfam" id="PF01663">
    <property type="entry name" value="Phosphodiest"/>
    <property type="match status" value="1"/>
</dbReference>